<keyword evidence="6" id="KW-1185">Reference proteome</keyword>
<dbReference type="InterPro" id="IPR028098">
    <property type="entry name" value="Glyco_trans_4-like_N"/>
</dbReference>
<dbReference type="RefSeq" id="WP_148065506.1">
    <property type="nucleotide sequence ID" value="NZ_VRYZ01000008.1"/>
</dbReference>
<feature type="domain" description="Glycosyltransferase subfamily 4-like N-terminal" evidence="4">
    <location>
        <begin position="19"/>
        <end position="178"/>
    </location>
</feature>
<dbReference type="Pfam" id="PF13439">
    <property type="entry name" value="Glyco_transf_4"/>
    <property type="match status" value="1"/>
</dbReference>
<organism evidence="5 6">
    <name type="scientific">Parahaliea aestuarii</name>
    <dbReference type="NCBI Taxonomy" id="1852021"/>
    <lineage>
        <taxon>Bacteria</taxon>
        <taxon>Pseudomonadati</taxon>
        <taxon>Pseudomonadota</taxon>
        <taxon>Gammaproteobacteria</taxon>
        <taxon>Cellvibrionales</taxon>
        <taxon>Halieaceae</taxon>
        <taxon>Parahaliea</taxon>
    </lineage>
</organism>
<dbReference type="InterPro" id="IPR001296">
    <property type="entry name" value="Glyco_trans_1"/>
</dbReference>
<evidence type="ECO:0000256" key="1">
    <source>
        <dbReference type="ARBA" id="ARBA00022676"/>
    </source>
</evidence>
<comment type="caution">
    <text evidence="5">The sequence shown here is derived from an EMBL/GenBank/DDBJ whole genome shotgun (WGS) entry which is preliminary data.</text>
</comment>
<evidence type="ECO:0000313" key="6">
    <source>
        <dbReference type="Proteomes" id="UP000321933"/>
    </source>
</evidence>
<dbReference type="NCBIfam" id="TIGR03088">
    <property type="entry name" value="stp2"/>
    <property type="match status" value="1"/>
</dbReference>
<sequence length="401" mass="44066">MAPEQPPLVVHIIYALGTGGLENGLVHIVNGTPRGRYRHAIICLTRAAGFERRLKADGVTVHELHMRPGTDLAAYRRLRRLLRELRPAIVHSRNLAPLEAQLATLGLSGIRRVHGEHGRDMADLDGSNRRYRLFRRVMRRCVHHYIAVSQDLASWLVSSIGVPRQRLTQIYNGVDIERFCTGASAVLRRQLLPAAFLPSGKDDVLVIGTVGRLAEVKSQHTLLEAVADLRETQPDLAAALRIVLVGEGAMRDRLEQNARDLGVTDILWMPGDRDDIPELLRCMDLFVLPSLGEGISNTLLEAMASGLPVVASDVGGNPELVHPGEHGELFPVGDATALATVLARLCTDAGLRERYGANARRFVCERFSWPATIENYLGLYDRLLGLAPASGYSVASADFRE</sequence>
<proteinExistence type="predicted"/>
<reference evidence="5 6" key="1">
    <citation type="submission" date="2019-08" db="EMBL/GenBank/DDBJ databases">
        <title>Parahaliea maris sp. nov., isolated from the surface seawater.</title>
        <authorList>
            <person name="Liu Y."/>
        </authorList>
    </citation>
    <scope>NUCLEOTIDE SEQUENCE [LARGE SCALE GENOMIC DNA]</scope>
    <source>
        <strain evidence="5 6">S2-26</strain>
    </source>
</reference>
<dbReference type="InterPro" id="IPR017522">
    <property type="entry name" value="Sugar_tfrase_PEP-CTERM_Stp2"/>
</dbReference>
<feature type="domain" description="Glycosyl transferase family 1" evidence="3">
    <location>
        <begin position="202"/>
        <end position="361"/>
    </location>
</feature>
<name>A0A5C8ZMH2_9GAMM</name>
<dbReference type="AlphaFoldDB" id="A0A5C8ZMH2"/>
<protein>
    <submittedName>
        <fullName evidence="5">TIGR03088 family PEP-CTERM/XrtA system glycosyltransferase</fullName>
    </submittedName>
</protein>
<accession>A0A5C8ZMH2</accession>
<dbReference type="Proteomes" id="UP000321933">
    <property type="component" value="Unassembled WGS sequence"/>
</dbReference>
<keyword evidence="2 5" id="KW-0808">Transferase</keyword>
<dbReference type="GO" id="GO:0016757">
    <property type="term" value="F:glycosyltransferase activity"/>
    <property type="evidence" value="ECO:0007669"/>
    <property type="project" value="UniProtKB-KW"/>
</dbReference>
<dbReference type="OrthoDB" id="9055506at2"/>
<dbReference type="PANTHER" id="PTHR12526">
    <property type="entry name" value="GLYCOSYLTRANSFERASE"/>
    <property type="match status" value="1"/>
</dbReference>
<evidence type="ECO:0000259" key="4">
    <source>
        <dbReference type="Pfam" id="PF13439"/>
    </source>
</evidence>
<evidence type="ECO:0000313" key="5">
    <source>
        <dbReference type="EMBL" id="TXS89648.1"/>
    </source>
</evidence>
<dbReference type="Gene3D" id="3.40.50.2000">
    <property type="entry name" value="Glycogen Phosphorylase B"/>
    <property type="match status" value="2"/>
</dbReference>
<evidence type="ECO:0000259" key="3">
    <source>
        <dbReference type="Pfam" id="PF00534"/>
    </source>
</evidence>
<dbReference type="PANTHER" id="PTHR12526:SF510">
    <property type="entry name" value="D-INOSITOL 3-PHOSPHATE GLYCOSYLTRANSFERASE"/>
    <property type="match status" value="1"/>
</dbReference>
<dbReference type="EMBL" id="VRYZ01000008">
    <property type="protein sequence ID" value="TXS89648.1"/>
    <property type="molecule type" value="Genomic_DNA"/>
</dbReference>
<keyword evidence="1" id="KW-0328">Glycosyltransferase</keyword>
<dbReference type="Pfam" id="PF00534">
    <property type="entry name" value="Glycos_transf_1"/>
    <property type="match status" value="1"/>
</dbReference>
<gene>
    <name evidence="5" type="ORF">FVW59_16670</name>
</gene>
<evidence type="ECO:0000256" key="2">
    <source>
        <dbReference type="ARBA" id="ARBA00022679"/>
    </source>
</evidence>
<dbReference type="SUPFAM" id="SSF53756">
    <property type="entry name" value="UDP-Glycosyltransferase/glycogen phosphorylase"/>
    <property type="match status" value="1"/>
</dbReference>